<keyword evidence="1" id="KW-0732">Signal</keyword>
<dbReference type="RefSeq" id="WP_006638035.1">
    <property type="nucleotide sequence ID" value="NZ_BORD01000004.1"/>
</dbReference>
<feature type="chain" id="PRO_5045515593" description="Cell wall-binding protein" evidence="1">
    <location>
        <begin position="34"/>
        <end position="151"/>
    </location>
</feature>
<dbReference type="GeneID" id="92853089"/>
<organism evidence="2 3">
    <name type="scientific">Bacillus sonorensis</name>
    <dbReference type="NCBI Taxonomy" id="119858"/>
    <lineage>
        <taxon>Bacteria</taxon>
        <taxon>Bacillati</taxon>
        <taxon>Bacillota</taxon>
        <taxon>Bacilli</taxon>
        <taxon>Bacillales</taxon>
        <taxon>Bacillaceae</taxon>
        <taxon>Bacillus</taxon>
    </lineage>
</organism>
<evidence type="ECO:0000313" key="2">
    <source>
        <dbReference type="EMBL" id="ASB89480.1"/>
    </source>
</evidence>
<gene>
    <name evidence="2" type="ORF">S101395_02973</name>
</gene>
<evidence type="ECO:0000256" key="1">
    <source>
        <dbReference type="SAM" id="SignalP"/>
    </source>
</evidence>
<name>A0ABM6LJJ0_9BACI</name>
<accession>A0ABM6LJJ0</accession>
<protein>
    <recommendedName>
        <fullName evidence="4">Cell wall-binding protein</fullName>
    </recommendedName>
</protein>
<dbReference type="Proteomes" id="UP000196877">
    <property type="component" value="Chromosome"/>
</dbReference>
<sequence>MNCKLSSKKLIMTLIVAGITFSGVFMSTGKAEAAWSGWQTKGGYTVKVYTDASTYTSRASSIKWRMKKKGSSKLYYKAYICKWINRGLFSGGSVTGYFKVSTPLKTYSVSPVRKKLGNGTYIVRVFLFKDAKKKKMIGSFDSKKIRITKGR</sequence>
<reference evidence="2 3" key="1">
    <citation type="submission" date="2017-06" db="EMBL/GenBank/DDBJ databases">
        <title>Genome sequence of Bacillus sonorensis strain SRCM101395.</title>
        <authorList>
            <person name="Cho S.H."/>
        </authorList>
    </citation>
    <scope>NUCLEOTIDE SEQUENCE [LARGE SCALE GENOMIC DNA]</scope>
    <source>
        <strain evidence="2 3">SRCM101395</strain>
    </source>
</reference>
<dbReference type="EMBL" id="CP021920">
    <property type="protein sequence ID" value="ASB89480.1"/>
    <property type="molecule type" value="Genomic_DNA"/>
</dbReference>
<keyword evidence="3" id="KW-1185">Reference proteome</keyword>
<evidence type="ECO:0000313" key="3">
    <source>
        <dbReference type="Proteomes" id="UP000196877"/>
    </source>
</evidence>
<feature type="signal peptide" evidence="1">
    <location>
        <begin position="1"/>
        <end position="33"/>
    </location>
</feature>
<evidence type="ECO:0008006" key="4">
    <source>
        <dbReference type="Google" id="ProtNLM"/>
    </source>
</evidence>
<proteinExistence type="predicted"/>